<evidence type="ECO:0000256" key="4">
    <source>
        <dbReference type="ARBA" id="ARBA00022691"/>
    </source>
</evidence>
<sequence length="102" mass="11270">MEMPAVILPNPHLLQSDHLFKYILETSVHPREPQVLKELRDTTDATDTGRSSIALDPHSGQFVGMLLKMLNPKRTLEIGVYTGYSLLTTALSTPPDAKASQL</sequence>
<dbReference type="PROSITE" id="PS51682">
    <property type="entry name" value="SAM_OMT_I"/>
    <property type="match status" value="1"/>
</dbReference>
<evidence type="ECO:0000256" key="3">
    <source>
        <dbReference type="ARBA" id="ARBA00022679"/>
    </source>
</evidence>
<proteinExistence type="inferred from homology"/>
<evidence type="ECO:0000313" key="7">
    <source>
        <dbReference type="Proteomes" id="UP001154282"/>
    </source>
</evidence>
<dbReference type="GO" id="GO:0008757">
    <property type="term" value="F:S-adenosylmethionine-dependent methyltransferase activity"/>
    <property type="evidence" value="ECO:0007669"/>
    <property type="project" value="TreeGrafter"/>
</dbReference>
<keyword evidence="2" id="KW-0489">Methyltransferase</keyword>
<dbReference type="GO" id="GO:0008171">
    <property type="term" value="F:O-methyltransferase activity"/>
    <property type="evidence" value="ECO:0007669"/>
    <property type="project" value="InterPro"/>
</dbReference>
<dbReference type="AlphaFoldDB" id="A0AAV0QDS6"/>
<dbReference type="Proteomes" id="UP001154282">
    <property type="component" value="Unassembled WGS sequence"/>
</dbReference>
<dbReference type="EMBL" id="CAMGYJ010000009">
    <property type="protein sequence ID" value="CAI0543749.1"/>
    <property type="molecule type" value="Genomic_DNA"/>
</dbReference>
<reference evidence="6" key="1">
    <citation type="submission" date="2022-08" db="EMBL/GenBank/DDBJ databases">
        <authorList>
            <person name="Gutierrez-Valencia J."/>
        </authorList>
    </citation>
    <scope>NUCLEOTIDE SEQUENCE</scope>
</reference>
<dbReference type="Gene3D" id="3.40.50.150">
    <property type="entry name" value="Vaccinia Virus protein VP39"/>
    <property type="match status" value="1"/>
</dbReference>
<dbReference type="SUPFAM" id="SSF53335">
    <property type="entry name" value="S-adenosyl-L-methionine-dependent methyltransferases"/>
    <property type="match status" value="1"/>
</dbReference>
<dbReference type="PANTHER" id="PTHR10509">
    <property type="entry name" value="O-METHYLTRANSFERASE-RELATED"/>
    <property type="match status" value="1"/>
</dbReference>
<evidence type="ECO:0000256" key="1">
    <source>
        <dbReference type="ARBA" id="ARBA00002334"/>
    </source>
</evidence>
<name>A0AAV0QDS6_9ROSI</name>
<dbReference type="GO" id="GO:0032259">
    <property type="term" value="P:methylation"/>
    <property type="evidence" value="ECO:0007669"/>
    <property type="project" value="UniProtKB-KW"/>
</dbReference>
<keyword evidence="7" id="KW-1185">Reference proteome</keyword>
<gene>
    <name evidence="6" type="ORF">LITE_LOCUS42941</name>
</gene>
<keyword evidence="4" id="KW-0949">S-adenosyl-L-methionine</keyword>
<comment type="function">
    <text evidence="1">Methylates caffeoyl-CoA to feruloyl-CoA and 5-hydroxyferuloyl-CoA to sinapoyl-CoA. Plays a role in the synthesis of feruloylated polysaccharides. Involved in the reinforcement of the plant cell wall. Also involved in the responding to wounding or pathogen challenge by the increased formation of cell wall-bound ferulic acid polymers.</text>
</comment>
<comment type="caution">
    <text evidence="6">The sequence shown here is derived from an EMBL/GenBank/DDBJ whole genome shotgun (WGS) entry which is preliminary data.</text>
</comment>
<dbReference type="InterPro" id="IPR050362">
    <property type="entry name" value="Cation-dep_OMT"/>
</dbReference>
<evidence type="ECO:0000256" key="5">
    <source>
        <dbReference type="ARBA" id="ARBA00023453"/>
    </source>
</evidence>
<keyword evidence="3" id="KW-0808">Transferase</keyword>
<dbReference type="InterPro" id="IPR002935">
    <property type="entry name" value="SAM_O-MeTrfase"/>
</dbReference>
<accession>A0AAV0QDS6</accession>
<dbReference type="Pfam" id="PF01596">
    <property type="entry name" value="Methyltransf_3"/>
    <property type="match status" value="1"/>
</dbReference>
<evidence type="ECO:0000313" key="6">
    <source>
        <dbReference type="EMBL" id="CAI0543749.1"/>
    </source>
</evidence>
<evidence type="ECO:0008006" key="8">
    <source>
        <dbReference type="Google" id="ProtNLM"/>
    </source>
</evidence>
<dbReference type="PANTHER" id="PTHR10509:SF82">
    <property type="entry name" value="CAFFEOYL-COA O-METHYLTRANSFERASE-LIKE"/>
    <property type="match status" value="1"/>
</dbReference>
<organism evidence="6 7">
    <name type="scientific">Linum tenue</name>
    <dbReference type="NCBI Taxonomy" id="586396"/>
    <lineage>
        <taxon>Eukaryota</taxon>
        <taxon>Viridiplantae</taxon>
        <taxon>Streptophyta</taxon>
        <taxon>Embryophyta</taxon>
        <taxon>Tracheophyta</taxon>
        <taxon>Spermatophyta</taxon>
        <taxon>Magnoliopsida</taxon>
        <taxon>eudicotyledons</taxon>
        <taxon>Gunneridae</taxon>
        <taxon>Pentapetalae</taxon>
        <taxon>rosids</taxon>
        <taxon>fabids</taxon>
        <taxon>Malpighiales</taxon>
        <taxon>Linaceae</taxon>
        <taxon>Linum</taxon>
    </lineage>
</organism>
<evidence type="ECO:0000256" key="2">
    <source>
        <dbReference type="ARBA" id="ARBA00022603"/>
    </source>
</evidence>
<dbReference type="InterPro" id="IPR029063">
    <property type="entry name" value="SAM-dependent_MTases_sf"/>
</dbReference>
<protein>
    <recommendedName>
        <fullName evidence="8">Caffeoyl-CoA O-methyltransferase</fullName>
    </recommendedName>
</protein>
<comment type="similarity">
    <text evidence="5">Belongs to the class I-like SAM-binding methyltransferase superfamily. Cation-dependent O-methyltransferase family.</text>
</comment>